<feature type="compositionally biased region" description="Low complexity" evidence="1">
    <location>
        <begin position="645"/>
        <end position="655"/>
    </location>
</feature>
<feature type="region of interest" description="Disordered" evidence="1">
    <location>
        <begin position="293"/>
        <end position="356"/>
    </location>
</feature>
<accession>A0A3D8R103</accession>
<dbReference type="PANTHER" id="PTHR38166">
    <property type="entry name" value="C2H2-TYPE DOMAIN-CONTAINING PROTEIN-RELATED"/>
    <property type="match status" value="1"/>
</dbReference>
<evidence type="ECO:0000313" key="2">
    <source>
        <dbReference type="EMBL" id="RDW67723.1"/>
    </source>
</evidence>
<reference evidence="2 3" key="1">
    <citation type="journal article" date="2018" name="IMA Fungus">
        <title>IMA Genome-F 9: Draft genome sequence of Annulohypoxylon stygium, Aspergillus mulundensis, Berkeleyomyces basicola (syn. Thielaviopsis basicola), Ceratocystis smalleyi, two Cercospora beticola strains, Coleophoma cylindrospora, Fusarium fracticaudum, Phialophora cf. hyalina, and Morchella septimelata.</title>
        <authorList>
            <person name="Wingfield B.D."/>
            <person name="Bills G.F."/>
            <person name="Dong Y."/>
            <person name="Huang W."/>
            <person name="Nel W.J."/>
            <person name="Swalarsk-Parry B.S."/>
            <person name="Vaghefi N."/>
            <person name="Wilken P.M."/>
            <person name="An Z."/>
            <person name="de Beer Z.W."/>
            <person name="De Vos L."/>
            <person name="Chen L."/>
            <person name="Duong T.A."/>
            <person name="Gao Y."/>
            <person name="Hammerbacher A."/>
            <person name="Kikkert J.R."/>
            <person name="Li Y."/>
            <person name="Li H."/>
            <person name="Li K."/>
            <person name="Li Q."/>
            <person name="Liu X."/>
            <person name="Ma X."/>
            <person name="Naidoo K."/>
            <person name="Pethybridge S.J."/>
            <person name="Sun J."/>
            <person name="Steenkamp E.T."/>
            <person name="van der Nest M.A."/>
            <person name="van Wyk S."/>
            <person name="Wingfield M.J."/>
            <person name="Xiong C."/>
            <person name="Yue Q."/>
            <person name="Zhang X."/>
        </authorList>
    </citation>
    <scope>NUCLEOTIDE SEQUENCE [LARGE SCALE GENOMIC DNA]</scope>
    <source>
        <strain evidence="2 3">BP6252</strain>
    </source>
</reference>
<dbReference type="AlphaFoldDB" id="A0A3D8R103"/>
<feature type="compositionally biased region" description="Basic and acidic residues" evidence="1">
    <location>
        <begin position="345"/>
        <end position="354"/>
    </location>
</feature>
<dbReference type="PANTHER" id="PTHR38166:SF1">
    <property type="entry name" value="C2H2-TYPE DOMAIN-CONTAINING PROTEIN"/>
    <property type="match status" value="1"/>
</dbReference>
<comment type="caution">
    <text evidence="2">The sequence shown here is derived from an EMBL/GenBank/DDBJ whole genome shotgun (WGS) entry which is preliminary data.</text>
</comment>
<feature type="compositionally biased region" description="Low complexity" evidence="1">
    <location>
        <begin position="296"/>
        <end position="308"/>
    </location>
</feature>
<evidence type="ECO:0000313" key="3">
    <source>
        <dbReference type="Proteomes" id="UP000256645"/>
    </source>
</evidence>
<feature type="compositionally biased region" description="Polar residues" evidence="1">
    <location>
        <begin position="656"/>
        <end position="669"/>
    </location>
</feature>
<proteinExistence type="predicted"/>
<gene>
    <name evidence="2" type="ORF">BP6252_09119</name>
</gene>
<protein>
    <recommendedName>
        <fullName evidence="4">C2H2-type domain-containing protein</fullName>
    </recommendedName>
</protein>
<evidence type="ECO:0000256" key="1">
    <source>
        <dbReference type="SAM" id="MobiDB-lite"/>
    </source>
</evidence>
<feature type="region of interest" description="Disordered" evidence="1">
    <location>
        <begin position="72"/>
        <end position="91"/>
    </location>
</feature>
<keyword evidence="3" id="KW-1185">Reference proteome</keyword>
<feature type="region of interest" description="Disordered" evidence="1">
    <location>
        <begin position="644"/>
        <end position="678"/>
    </location>
</feature>
<dbReference type="STRING" id="1849047.A0A3D8R103"/>
<feature type="region of interest" description="Disordered" evidence="1">
    <location>
        <begin position="206"/>
        <end position="241"/>
    </location>
</feature>
<feature type="compositionally biased region" description="Low complexity" evidence="1">
    <location>
        <begin position="73"/>
        <end position="91"/>
    </location>
</feature>
<organism evidence="2 3">
    <name type="scientific">Coleophoma cylindrospora</name>
    <dbReference type="NCBI Taxonomy" id="1849047"/>
    <lineage>
        <taxon>Eukaryota</taxon>
        <taxon>Fungi</taxon>
        <taxon>Dikarya</taxon>
        <taxon>Ascomycota</taxon>
        <taxon>Pezizomycotina</taxon>
        <taxon>Leotiomycetes</taxon>
        <taxon>Helotiales</taxon>
        <taxon>Dermateaceae</taxon>
        <taxon>Coleophoma</taxon>
    </lineage>
</organism>
<evidence type="ECO:0008006" key="4">
    <source>
        <dbReference type="Google" id="ProtNLM"/>
    </source>
</evidence>
<feature type="compositionally biased region" description="Acidic residues" evidence="1">
    <location>
        <begin position="214"/>
        <end position="237"/>
    </location>
</feature>
<dbReference type="Proteomes" id="UP000256645">
    <property type="component" value="Unassembled WGS sequence"/>
</dbReference>
<dbReference type="OrthoDB" id="3564303at2759"/>
<sequence>MDPTIGESSLREYATYDPLLKSQQLSHKNSNAVQQIQQQIYKANDRQRASNVLIGPSAVAAGDDDVISCSAPSLTNGSSNSRTSSVNGSSSGPLYEVLQHYRQPHCEFSYSSGCPCESHSEVPSFESHIPSRPRITKQYQKSKLSAACPSLEEDLSGISPLIAFGEHEKTSGGELEHDNQCISSLENQDNVQSTANLNYRNTSLTVGTGKTMMEEVEPEESEEDTEYDDDDDDDDESSNGSEKFEAQILRAVDYDYNLAAFLIKCFPRAQHQYQSMMKSRTIDGWRNGITRCTTDSGDTSSLQNSSSSNAPTNGKGSDRKRRGMHQHKPDQSPDDNHEDEDDGERDSKRLKDNPGCDDNGGYLLACPFNKKEPSKFCIQQGDQAKTQKKYKTCSGSGFKDIQRLKEHLKRVHRPAQCDRCYWIAPSVQELQTHRRNPEPCPINPDSMKEGINEVQWTSLEIKAKTKRSATSDLQKWNEIWGILFPTIEPPSHPYFESPSNCVPADRSKEIEDALQYIHMILYQKIRSRDLKLEPEGDQGIEIVLNAFRQGLQIFSSLGPHLAGSSTSCSSTENPWCLSSLLGGSYRIVGSTSRNSRISSAPTRIPHLRATGQPLEHQQPASIGPHSQHLHPDIENQSMNYLDIAQQQQQQQQQQQHANFSPSMDLGQQSDTHRNPDMFPEDYVNISYIDQMTMEANSLVADNSPWGIQPYSTSGPATYGEGQAPSLNPNVSSVNYPFIGREFQGQFDRQFDRQ</sequence>
<name>A0A3D8R103_9HELO</name>
<dbReference type="EMBL" id="PDLM01000010">
    <property type="protein sequence ID" value="RDW67723.1"/>
    <property type="molecule type" value="Genomic_DNA"/>
</dbReference>